<dbReference type="Proteomes" id="UP000594468">
    <property type="component" value="Chromosome"/>
</dbReference>
<evidence type="ECO:0000313" key="9">
    <source>
        <dbReference type="Proteomes" id="UP000594468"/>
    </source>
</evidence>
<name>A0A7S8IFM8_9CHLR</name>
<dbReference type="PANTHER" id="PTHR31272:SF4">
    <property type="entry name" value="CYTOCHROME C-TYPE BIOGENESIS PROTEIN HI_1454-RELATED"/>
    <property type="match status" value="1"/>
</dbReference>
<dbReference type="EMBL" id="CP062983">
    <property type="protein sequence ID" value="QPC83113.1"/>
    <property type="molecule type" value="Genomic_DNA"/>
</dbReference>
<organism evidence="8 9">
    <name type="scientific">Phototrophicus methaneseepsis</name>
    <dbReference type="NCBI Taxonomy" id="2710758"/>
    <lineage>
        <taxon>Bacteria</taxon>
        <taxon>Bacillati</taxon>
        <taxon>Chloroflexota</taxon>
        <taxon>Candidatus Thermofontia</taxon>
        <taxon>Phototrophicales</taxon>
        <taxon>Phototrophicaceae</taxon>
        <taxon>Phototrophicus</taxon>
    </lineage>
</organism>
<evidence type="ECO:0000256" key="5">
    <source>
        <dbReference type="ARBA" id="ARBA00023136"/>
    </source>
</evidence>
<feature type="transmembrane region" description="Helical" evidence="6">
    <location>
        <begin position="98"/>
        <end position="124"/>
    </location>
</feature>
<evidence type="ECO:0000256" key="6">
    <source>
        <dbReference type="SAM" id="Phobius"/>
    </source>
</evidence>
<protein>
    <recommendedName>
        <fullName evidence="7">Cytochrome C biogenesis protein transmembrane domain-containing protein</fullName>
    </recommendedName>
</protein>
<dbReference type="AlphaFoldDB" id="A0A7S8IFM8"/>
<comment type="similarity">
    <text evidence="2">Belongs to the DsbD family.</text>
</comment>
<keyword evidence="9" id="KW-1185">Reference proteome</keyword>
<proteinExistence type="inferred from homology"/>
<dbReference type="KEGG" id="pmet:G4Y79_01685"/>
<keyword evidence="3 6" id="KW-0812">Transmembrane</keyword>
<reference evidence="8 9" key="1">
    <citation type="submission" date="2020-02" db="EMBL/GenBank/DDBJ databases">
        <authorList>
            <person name="Zheng R.K."/>
            <person name="Sun C.M."/>
        </authorList>
    </citation>
    <scope>NUCLEOTIDE SEQUENCE [LARGE SCALE GENOMIC DNA]</scope>
    <source>
        <strain evidence="9">rifampicinis</strain>
    </source>
</reference>
<evidence type="ECO:0000313" key="8">
    <source>
        <dbReference type="EMBL" id="QPC83113.1"/>
    </source>
</evidence>
<dbReference type="GO" id="GO:0017004">
    <property type="term" value="P:cytochrome complex assembly"/>
    <property type="evidence" value="ECO:0007669"/>
    <property type="project" value="InterPro"/>
</dbReference>
<evidence type="ECO:0000256" key="2">
    <source>
        <dbReference type="ARBA" id="ARBA00006143"/>
    </source>
</evidence>
<dbReference type="Pfam" id="PF02683">
    <property type="entry name" value="DsbD_TM"/>
    <property type="match status" value="1"/>
</dbReference>
<feature type="transmembrane region" description="Helical" evidence="6">
    <location>
        <begin position="179"/>
        <end position="201"/>
    </location>
</feature>
<dbReference type="PANTHER" id="PTHR31272">
    <property type="entry name" value="CYTOCHROME C-TYPE BIOGENESIS PROTEIN HI_1454-RELATED"/>
    <property type="match status" value="1"/>
</dbReference>
<keyword evidence="4 6" id="KW-1133">Transmembrane helix</keyword>
<feature type="transmembrane region" description="Helical" evidence="6">
    <location>
        <begin position="58"/>
        <end position="77"/>
    </location>
</feature>
<evidence type="ECO:0000259" key="7">
    <source>
        <dbReference type="Pfam" id="PF02683"/>
    </source>
</evidence>
<dbReference type="GO" id="GO:0016020">
    <property type="term" value="C:membrane"/>
    <property type="evidence" value="ECO:0007669"/>
    <property type="project" value="UniProtKB-SubCell"/>
</dbReference>
<feature type="domain" description="Cytochrome C biogenesis protein transmembrane" evidence="7">
    <location>
        <begin position="14"/>
        <end position="191"/>
    </location>
</feature>
<evidence type="ECO:0000256" key="3">
    <source>
        <dbReference type="ARBA" id="ARBA00022692"/>
    </source>
</evidence>
<dbReference type="InterPro" id="IPR051790">
    <property type="entry name" value="Cytochrome_c-biogenesis_DsbD"/>
</dbReference>
<feature type="transmembrane region" description="Helical" evidence="6">
    <location>
        <begin position="136"/>
        <end position="158"/>
    </location>
</feature>
<sequence length="256" mass="27659">MDFDHGTAKPVVTHHLKRTTPFTHALLFVLGFSLVFIVGWGGAATVAGQIFRDYKREIAQLGGIVVILFGIYNLGIIRIPWLAYDTRPEWNVKRQGGLLSSAFMGVFFAAGWTPCIGTTLGAILTMGFSQESSAQAMLLSSGYALGLGIPFLIIGAGVDRASHFVRRFRRHVRKVQIASGLFLIVIGVMLLMNQMTLIAIWAQRNGLYLDVPLGGASAPTYFVAVLAGLISFLSPCVLPLVPAYVGYLTGHMANDG</sequence>
<dbReference type="InterPro" id="IPR003834">
    <property type="entry name" value="Cyt_c_assmbl_TM_dom"/>
</dbReference>
<feature type="transmembrane region" description="Helical" evidence="6">
    <location>
        <begin position="221"/>
        <end position="245"/>
    </location>
</feature>
<evidence type="ECO:0000256" key="4">
    <source>
        <dbReference type="ARBA" id="ARBA00022989"/>
    </source>
</evidence>
<gene>
    <name evidence="8" type="ORF">G4Y79_01685</name>
</gene>
<evidence type="ECO:0000256" key="1">
    <source>
        <dbReference type="ARBA" id="ARBA00004141"/>
    </source>
</evidence>
<comment type="subcellular location">
    <subcellularLocation>
        <location evidence="1">Membrane</location>
        <topology evidence="1">Multi-pass membrane protein</topology>
    </subcellularLocation>
</comment>
<keyword evidence="5 6" id="KW-0472">Membrane</keyword>
<accession>A0A7S8IFM8</accession>
<feature type="transmembrane region" description="Helical" evidence="6">
    <location>
        <begin position="25"/>
        <end position="46"/>
    </location>
</feature>